<sequence>MRQTKHLTIVRLDQTSPTIKVKDQNSTISLSQSVKQLTPTVTLEPISSTAIVASLLSDLEVLSEAYVCSMDTNKEIVVKTSSTTQVHSLINQSPDNSFAFTTSDMSTLHFFGKKIIVDILSKPLSTFATDQVFKSQFVDIIQALMDPSQSETIRQ</sequence>
<name>A0ABU6RCR5_9FABA</name>
<reference evidence="1 2" key="1">
    <citation type="journal article" date="2023" name="Plants (Basel)">
        <title>Bridging the Gap: Combining Genomics and Transcriptomics Approaches to Understand Stylosanthes scabra, an Orphan Legume from the Brazilian Caatinga.</title>
        <authorList>
            <person name="Ferreira-Neto J.R.C."/>
            <person name="da Silva M.D."/>
            <person name="Binneck E."/>
            <person name="de Melo N.F."/>
            <person name="da Silva R.H."/>
            <person name="de Melo A.L.T.M."/>
            <person name="Pandolfi V."/>
            <person name="Bustamante F.O."/>
            <person name="Brasileiro-Vidal A.C."/>
            <person name="Benko-Iseppon A.M."/>
        </authorList>
    </citation>
    <scope>NUCLEOTIDE SEQUENCE [LARGE SCALE GENOMIC DNA]</scope>
    <source>
        <tissue evidence="1">Leaves</tissue>
    </source>
</reference>
<evidence type="ECO:0000313" key="2">
    <source>
        <dbReference type="Proteomes" id="UP001341840"/>
    </source>
</evidence>
<keyword evidence="2" id="KW-1185">Reference proteome</keyword>
<dbReference type="EMBL" id="JASCZI010030357">
    <property type="protein sequence ID" value="MED6121765.1"/>
    <property type="molecule type" value="Genomic_DNA"/>
</dbReference>
<comment type="caution">
    <text evidence="1">The sequence shown here is derived from an EMBL/GenBank/DDBJ whole genome shotgun (WGS) entry which is preliminary data.</text>
</comment>
<organism evidence="1 2">
    <name type="scientific">Stylosanthes scabra</name>
    <dbReference type="NCBI Taxonomy" id="79078"/>
    <lineage>
        <taxon>Eukaryota</taxon>
        <taxon>Viridiplantae</taxon>
        <taxon>Streptophyta</taxon>
        <taxon>Embryophyta</taxon>
        <taxon>Tracheophyta</taxon>
        <taxon>Spermatophyta</taxon>
        <taxon>Magnoliopsida</taxon>
        <taxon>eudicotyledons</taxon>
        <taxon>Gunneridae</taxon>
        <taxon>Pentapetalae</taxon>
        <taxon>rosids</taxon>
        <taxon>fabids</taxon>
        <taxon>Fabales</taxon>
        <taxon>Fabaceae</taxon>
        <taxon>Papilionoideae</taxon>
        <taxon>50 kb inversion clade</taxon>
        <taxon>dalbergioids sensu lato</taxon>
        <taxon>Dalbergieae</taxon>
        <taxon>Pterocarpus clade</taxon>
        <taxon>Stylosanthes</taxon>
    </lineage>
</organism>
<gene>
    <name evidence="1" type="ORF">PIB30_033201</name>
</gene>
<dbReference type="Proteomes" id="UP001341840">
    <property type="component" value="Unassembled WGS sequence"/>
</dbReference>
<proteinExistence type="predicted"/>
<protein>
    <submittedName>
        <fullName evidence="1">Uncharacterized protein</fullName>
    </submittedName>
</protein>
<evidence type="ECO:0000313" key="1">
    <source>
        <dbReference type="EMBL" id="MED6121765.1"/>
    </source>
</evidence>
<accession>A0ABU6RCR5</accession>